<evidence type="ECO:0000313" key="7">
    <source>
        <dbReference type="Proteomes" id="UP001196565"/>
    </source>
</evidence>
<dbReference type="PROSITE" id="PS50977">
    <property type="entry name" value="HTH_TETR_2"/>
    <property type="match status" value="1"/>
</dbReference>
<gene>
    <name evidence="6" type="ORF">KPL78_02380</name>
</gene>
<dbReference type="PANTHER" id="PTHR47506">
    <property type="entry name" value="TRANSCRIPTIONAL REGULATORY PROTEIN"/>
    <property type="match status" value="1"/>
</dbReference>
<feature type="domain" description="HTH tetR-type" evidence="5">
    <location>
        <begin position="13"/>
        <end position="73"/>
    </location>
</feature>
<dbReference type="SUPFAM" id="SSF48498">
    <property type="entry name" value="Tetracyclin repressor-like, C-terminal domain"/>
    <property type="match status" value="1"/>
</dbReference>
<evidence type="ECO:0000256" key="1">
    <source>
        <dbReference type="ARBA" id="ARBA00023015"/>
    </source>
</evidence>
<reference evidence="6 7" key="1">
    <citation type="submission" date="2021-07" db="EMBL/GenBank/DDBJ databases">
        <authorList>
            <person name="So Y."/>
        </authorList>
    </citation>
    <scope>NUCLEOTIDE SEQUENCE [LARGE SCALE GENOMIC DNA]</scope>
    <source>
        <strain evidence="6 7">HJA6</strain>
    </source>
</reference>
<dbReference type="PANTHER" id="PTHR47506:SF1">
    <property type="entry name" value="HTH-TYPE TRANSCRIPTIONAL REGULATOR YJDC"/>
    <property type="match status" value="1"/>
</dbReference>
<feature type="DNA-binding region" description="H-T-H motif" evidence="4">
    <location>
        <begin position="36"/>
        <end position="55"/>
    </location>
</feature>
<evidence type="ECO:0000256" key="2">
    <source>
        <dbReference type="ARBA" id="ARBA00023125"/>
    </source>
</evidence>
<keyword evidence="1" id="KW-0805">Transcription regulation</keyword>
<organism evidence="6 7">
    <name type="scientific">Roseomonas alba</name>
    <dbReference type="NCBI Taxonomy" id="2846776"/>
    <lineage>
        <taxon>Bacteria</taxon>
        <taxon>Pseudomonadati</taxon>
        <taxon>Pseudomonadota</taxon>
        <taxon>Alphaproteobacteria</taxon>
        <taxon>Acetobacterales</taxon>
        <taxon>Roseomonadaceae</taxon>
        <taxon>Roseomonas</taxon>
    </lineage>
</organism>
<evidence type="ECO:0000313" key="6">
    <source>
        <dbReference type="EMBL" id="MBW6396672.1"/>
    </source>
</evidence>
<dbReference type="InterPro" id="IPR001647">
    <property type="entry name" value="HTH_TetR"/>
</dbReference>
<dbReference type="PRINTS" id="PR00455">
    <property type="entry name" value="HTHTETR"/>
</dbReference>
<dbReference type="Gene3D" id="1.10.357.10">
    <property type="entry name" value="Tetracycline Repressor, domain 2"/>
    <property type="match status" value="1"/>
</dbReference>
<sequence length="208" mass="22991">MFLRMEAARPRRNEARTRLLDAAVTVLRRQGYAGTTVEDICTEAGVTKGAFFHHFRSKDDLAVAAAGRFSEWLEALFERSGWRGHADPLDRVLAYVDFRIAIFRGAIPQYTCMLGMMVQETYATNPAIRLACEAGIRLHAAPIEEEIAAAMREHGVTGFTAGSLAVHIMAVVQGAFVLAKAVDGPDGAVETLRHLRRYIAMLFREKAP</sequence>
<comment type="caution">
    <text evidence="6">The sequence shown here is derived from an EMBL/GenBank/DDBJ whole genome shotgun (WGS) entry which is preliminary data.</text>
</comment>
<dbReference type="InterPro" id="IPR054156">
    <property type="entry name" value="YxaF_TetR_C"/>
</dbReference>
<dbReference type="Pfam" id="PF00440">
    <property type="entry name" value="TetR_N"/>
    <property type="match status" value="1"/>
</dbReference>
<protein>
    <submittedName>
        <fullName evidence="6">TetR/AcrR family transcriptional regulator</fullName>
    </submittedName>
</protein>
<dbReference type="InterPro" id="IPR009057">
    <property type="entry name" value="Homeodomain-like_sf"/>
</dbReference>
<dbReference type="PROSITE" id="PS01081">
    <property type="entry name" value="HTH_TETR_1"/>
    <property type="match status" value="1"/>
</dbReference>
<keyword evidence="7" id="KW-1185">Reference proteome</keyword>
<name>A0ABS7A2Z6_9PROT</name>
<keyword evidence="3" id="KW-0804">Transcription</keyword>
<dbReference type="InterPro" id="IPR036271">
    <property type="entry name" value="Tet_transcr_reg_TetR-rel_C_sf"/>
</dbReference>
<evidence type="ECO:0000259" key="5">
    <source>
        <dbReference type="PROSITE" id="PS50977"/>
    </source>
</evidence>
<evidence type="ECO:0000256" key="4">
    <source>
        <dbReference type="PROSITE-ProRule" id="PRU00335"/>
    </source>
</evidence>
<accession>A0ABS7A2Z6</accession>
<evidence type="ECO:0000256" key="3">
    <source>
        <dbReference type="ARBA" id="ARBA00023163"/>
    </source>
</evidence>
<dbReference type="Pfam" id="PF21993">
    <property type="entry name" value="TetR_C_13_2"/>
    <property type="match status" value="1"/>
</dbReference>
<dbReference type="InterPro" id="IPR023772">
    <property type="entry name" value="DNA-bd_HTH_TetR-type_CS"/>
</dbReference>
<keyword evidence="2 4" id="KW-0238">DNA-binding</keyword>
<proteinExistence type="predicted"/>
<dbReference type="SUPFAM" id="SSF46689">
    <property type="entry name" value="Homeodomain-like"/>
    <property type="match status" value="1"/>
</dbReference>
<dbReference type="EMBL" id="JAHYBZ010000001">
    <property type="protein sequence ID" value="MBW6396672.1"/>
    <property type="molecule type" value="Genomic_DNA"/>
</dbReference>
<dbReference type="Proteomes" id="UP001196565">
    <property type="component" value="Unassembled WGS sequence"/>
</dbReference>